<keyword evidence="2" id="KW-0812">Transmembrane</keyword>
<protein>
    <submittedName>
        <fullName evidence="3">Pyrophosphatase</fullName>
    </submittedName>
</protein>
<feature type="transmembrane region" description="Helical" evidence="2">
    <location>
        <begin position="455"/>
        <end position="484"/>
    </location>
</feature>
<evidence type="ECO:0000256" key="1">
    <source>
        <dbReference type="SAM" id="MobiDB-lite"/>
    </source>
</evidence>
<feature type="transmembrane region" description="Helical" evidence="2">
    <location>
        <begin position="608"/>
        <end position="628"/>
    </location>
</feature>
<feature type="transmembrane region" description="Helical" evidence="2">
    <location>
        <begin position="279"/>
        <end position="303"/>
    </location>
</feature>
<feature type="transmembrane region" description="Helical" evidence="2">
    <location>
        <begin position="505"/>
        <end position="530"/>
    </location>
</feature>
<dbReference type="Proteomes" id="UP001589793">
    <property type="component" value="Unassembled WGS sequence"/>
</dbReference>
<proteinExistence type="predicted"/>
<feature type="transmembrane region" description="Helical" evidence="2">
    <location>
        <begin position="376"/>
        <end position="400"/>
    </location>
</feature>
<feature type="transmembrane region" description="Helical" evidence="2">
    <location>
        <begin position="634"/>
        <end position="658"/>
    </location>
</feature>
<feature type="transmembrane region" description="Helical" evidence="2">
    <location>
        <begin position="727"/>
        <end position="747"/>
    </location>
</feature>
<sequence length="868" mass="86010">MQFITGYALGRDTATLLLAVAVLALGALLAAVIVVRRAAARQAEPAALGSSLLSSGISLGLWAGVPVLGLSLLVVDSFPDRVLRAAMILLGLALGGFSAWLGQRLLAAFATGEEGDAPADAVRAGGLLAAASVGIAALPVAVAVWFLRERAGEMILALAAGTALMVLGIRVVGAMAESAAASAALLAGSHELELGREDPANLSAAALRETELLRHGAGRGAQLTAVAALLAGAGTTVGVTVLATEGIVVTVLALGVAVAAPLLALVIPHRGAPGREGAAYRLGALVPALLGAAAAVSATALWLPSQYQNLRFDAVGLGTITDPAIVASATPRADLVAQLETALGDLGPYLDATDESREASALLDLISVYATHPGTLAALALALGALGALCVQTLIAAHAAPGGAAARRIARTARTGASLGILTGLGGAAALAGAALAATALLLTVLGVLAAGVPLLALTMIGLAGLGALIVVSGNAASHAAVTVDRPGVEEDWRSLVRGRSEESAAGLAVAGGLGLTALLAPVVAAIQAAGRAGAVWEDRFLHAMTPTSLSVVAGIALGAATALAVLGFVADGQRRLAATAVLEARSAHVEERPAVSFAGMGLDARRAGLVVLSTAALAPIAAGFALGPAAVPAYLASLVMVGLAVSLWALAAAGPLVGAVPVIEEGRYGGTGSWAHGGALSGAVLGSSLRAGAGELLPAAALVSVLTSYLSITMVVGLVADGVSMYLRAGVALIAVLVGLCCWLFARTAPEPDLEDADAVSTRPLFATRIEEDADGGLLEMSWDTEETGADRRGRGAPADADEDADEAEEAADAVARAAGDPDGSSAAEDDAEEDRERPADSARSARGSARKGSARSAKRSGRSRRR</sequence>
<evidence type="ECO:0000313" key="4">
    <source>
        <dbReference type="Proteomes" id="UP001589793"/>
    </source>
</evidence>
<feature type="compositionally biased region" description="Acidic residues" evidence="1">
    <location>
        <begin position="801"/>
        <end position="813"/>
    </location>
</feature>
<evidence type="ECO:0000313" key="3">
    <source>
        <dbReference type="EMBL" id="MFC0673982.1"/>
    </source>
</evidence>
<feature type="transmembrane region" description="Helical" evidence="2">
    <location>
        <begin position="82"/>
        <end position="101"/>
    </location>
</feature>
<comment type="caution">
    <text evidence="3">The sequence shown here is derived from an EMBL/GenBank/DDBJ whole genome shotgun (WGS) entry which is preliminary data.</text>
</comment>
<reference evidence="3 4" key="1">
    <citation type="submission" date="2024-09" db="EMBL/GenBank/DDBJ databases">
        <authorList>
            <person name="Sun Q."/>
            <person name="Mori K."/>
        </authorList>
    </citation>
    <scope>NUCLEOTIDE SEQUENCE [LARGE SCALE GENOMIC DNA]</scope>
    <source>
        <strain evidence="3 4">CICC 10874</strain>
    </source>
</reference>
<feature type="transmembrane region" description="Helical" evidence="2">
    <location>
        <begin position="154"/>
        <end position="176"/>
    </location>
</feature>
<gene>
    <name evidence="3" type="ORF">ACFFF6_08430</name>
</gene>
<feature type="transmembrane region" description="Helical" evidence="2">
    <location>
        <begin position="697"/>
        <end position="721"/>
    </location>
</feature>
<organism evidence="3 4">
    <name type="scientific">Brachybacterium hainanense</name>
    <dbReference type="NCBI Taxonomy" id="1541174"/>
    <lineage>
        <taxon>Bacteria</taxon>
        <taxon>Bacillati</taxon>
        <taxon>Actinomycetota</taxon>
        <taxon>Actinomycetes</taxon>
        <taxon>Micrococcales</taxon>
        <taxon>Dermabacteraceae</taxon>
        <taxon>Brachybacterium</taxon>
    </lineage>
</organism>
<feature type="transmembrane region" description="Helical" evidence="2">
    <location>
        <begin position="56"/>
        <end position="75"/>
    </location>
</feature>
<feature type="transmembrane region" description="Helical" evidence="2">
    <location>
        <begin position="121"/>
        <end position="147"/>
    </location>
</feature>
<feature type="compositionally biased region" description="Low complexity" evidence="1">
    <location>
        <begin position="814"/>
        <end position="828"/>
    </location>
</feature>
<keyword evidence="4" id="KW-1185">Reference proteome</keyword>
<feature type="region of interest" description="Disordered" evidence="1">
    <location>
        <begin position="778"/>
        <end position="868"/>
    </location>
</feature>
<feature type="compositionally biased region" description="Basic residues" evidence="1">
    <location>
        <begin position="850"/>
        <end position="868"/>
    </location>
</feature>
<feature type="transmembrane region" description="Helical" evidence="2">
    <location>
        <begin position="247"/>
        <end position="267"/>
    </location>
</feature>
<feature type="transmembrane region" description="Helical" evidence="2">
    <location>
        <begin position="550"/>
        <end position="571"/>
    </location>
</feature>
<evidence type="ECO:0000256" key="2">
    <source>
        <dbReference type="SAM" id="Phobius"/>
    </source>
</evidence>
<keyword evidence="2" id="KW-0472">Membrane</keyword>
<accession>A0ABV6RAH4</accession>
<dbReference type="RefSeq" id="WP_376979917.1">
    <property type="nucleotide sequence ID" value="NZ_JBHLSV010000008.1"/>
</dbReference>
<name>A0ABV6RAH4_9MICO</name>
<dbReference type="EMBL" id="JBHLSV010000008">
    <property type="protein sequence ID" value="MFC0673982.1"/>
    <property type="molecule type" value="Genomic_DNA"/>
</dbReference>
<feature type="transmembrane region" description="Helical" evidence="2">
    <location>
        <begin position="421"/>
        <end position="449"/>
    </location>
</feature>
<keyword evidence="2" id="KW-1133">Transmembrane helix</keyword>